<feature type="domain" description="TauD/TfdA-like" evidence="6">
    <location>
        <begin position="3"/>
        <end position="266"/>
    </location>
</feature>
<gene>
    <name evidence="7" type="primary">tauD</name>
    <name evidence="7" type="ORF">PhaeoP88_00175</name>
</gene>
<sequence>MDILPMTGGLGAEILGADIRRSEDFSAIRDAFAEYSVIVLRGQAAGPGDHLAFARRFGPVNVNRFFKPVEGHPEIATVLKEKDQTEAVGEGWHTDHSYDQEPAMGSILHAIEMPPYGGDTLFVSMGAAYEALSEPMRRFLDGLTAVHSSRHVFGAAAMDSEAVKSGRLGNAEAATQDVRHPVVTTHPLSGRRGLFVNPVFTTRIEGMNPEESSALLAMLYAHCQQPEFQCRVRWRAGDITMWDNRATWHKAINDYHGFRRLMHRITVEGGPLATAPAA</sequence>
<dbReference type="RefSeq" id="WP_102882890.1">
    <property type="nucleotide sequence ID" value="NZ_CP010725.1"/>
</dbReference>
<dbReference type="PANTHER" id="PTHR30468">
    <property type="entry name" value="ALPHA-KETOGLUTARATE-DEPENDENT SULFONATE DIOXYGENASE"/>
    <property type="match status" value="1"/>
</dbReference>
<evidence type="ECO:0000256" key="1">
    <source>
        <dbReference type="ARBA" id="ARBA00005896"/>
    </source>
</evidence>
<comment type="similarity">
    <text evidence="1">Belongs to the TfdA dioxygenase family.</text>
</comment>
<protein>
    <submittedName>
        <fullName evidence="7">Alpha-ketoglutarate-dependent taurine dioxygenase TauD</fullName>
        <ecNumber evidence="7">1.14.11.17</ecNumber>
    </submittedName>
</protein>
<keyword evidence="3 7" id="KW-0223">Dioxygenase</keyword>
<evidence type="ECO:0000256" key="4">
    <source>
        <dbReference type="ARBA" id="ARBA00023002"/>
    </source>
</evidence>
<dbReference type="AlphaFoldDB" id="A0A2I7K4S6"/>
<proteinExistence type="inferred from homology"/>
<evidence type="ECO:0000256" key="5">
    <source>
        <dbReference type="ARBA" id="ARBA00023004"/>
    </source>
</evidence>
<accession>A0A2I7K4S6</accession>
<dbReference type="GO" id="GO:0046872">
    <property type="term" value="F:metal ion binding"/>
    <property type="evidence" value="ECO:0007669"/>
    <property type="project" value="UniProtKB-KW"/>
</dbReference>
<name>A0A2I7K4S6_9RHOB</name>
<dbReference type="GO" id="GO:0005737">
    <property type="term" value="C:cytoplasm"/>
    <property type="evidence" value="ECO:0007669"/>
    <property type="project" value="TreeGrafter"/>
</dbReference>
<dbReference type="EC" id="1.14.11.17" evidence="7"/>
<dbReference type="Gene3D" id="3.60.130.10">
    <property type="entry name" value="Clavaminate synthase-like"/>
    <property type="match status" value="1"/>
</dbReference>
<dbReference type="GO" id="GO:0000908">
    <property type="term" value="F:taurine dioxygenase activity"/>
    <property type="evidence" value="ECO:0007669"/>
    <property type="project" value="UniProtKB-EC"/>
</dbReference>
<dbReference type="InterPro" id="IPR042098">
    <property type="entry name" value="TauD-like_sf"/>
</dbReference>
<dbReference type="PANTHER" id="PTHR30468:SF1">
    <property type="entry name" value="ALPHA-KETOGLUTARATE-DEPENDENT SULFONATE DIOXYGENASE"/>
    <property type="match status" value="1"/>
</dbReference>
<keyword evidence="2" id="KW-0479">Metal-binding</keyword>
<organism evidence="7 8">
    <name type="scientific">Phaeobacter inhibens</name>
    <dbReference type="NCBI Taxonomy" id="221822"/>
    <lineage>
        <taxon>Bacteria</taxon>
        <taxon>Pseudomonadati</taxon>
        <taxon>Pseudomonadota</taxon>
        <taxon>Alphaproteobacteria</taxon>
        <taxon>Rhodobacterales</taxon>
        <taxon>Roseobacteraceae</taxon>
        <taxon>Phaeobacter</taxon>
    </lineage>
</organism>
<evidence type="ECO:0000313" key="7">
    <source>
        <dbReference type="EMBL" id="AUQ97582.1"/>
    </source>
</evidence>
<reference evidence="7 8" key="1">
    <citation type="journal article" date="2017" name="Front. Microbiol.">
        <title>Phaeobacter piscinae sp. nov., a species of the Roseobacter group and potential aquaculture probiont.</title>
        <authorList>
            <person name="Sonnenschein E.C."/>
            <person name="Phippen C.B.W."/>
            <person name="Nielsen K.F."/>
            <person name="Mateiu R.V."/>
            <person name="Melchiorsen J."/>
            <person name="Gram L."/>
            <person name="Overmann J."/>
            <person name="Freese H.M."/>
        </authorList>
    </citation>
    <scope>NUCLEOTIDE SEQUENCE [LARGE SCALE GENOMIC DNA]</scope>
    <source>
        <strain evidence="7 8">P88</strain>
    </source>
</reference>
<dbReference type="EMBL" id="CP010725">
    <property type="protein sequence ID" value="AUQ97582.1"/>
    <property type="molecule type" value="Genomic_DNA"/>
</dbReference>
<evidence type="ECO:0000256" key="2">
    <source>
        <dbReference type="ARBA" id="ARBA00022723"/>
    </source>
</evidence>
<dbReference type="Pfam" id="PF02668">
    <property type="entry name" value="TauD"/>
    <property type="match status" value="1"/>
</dbReference>
<reference evidence="7 8" key="2">
    <citation type="journal article" date="2017" name="Genome Biol. Evol.">
        <title>Trajectories and Drivers of Genome Evolution in Surface-Associated Marine Phaeobacter.</title>
        <authorList>
            <person name="Freese H.M."/>
            <person name="Sikorski J."/>
            <person name="Bunk B."/>
            <person name="Scheuner C."/>
            <person name="Meier-Kolthoff J.P."/>
            <person name="Sproer C."/>
            <person name="Gram L."/>
            <person name="Overmann J."/>
        </authorList>
    </citation>
    <scope>NUCLEOTIDE SEQUENCE [LARGE SCALE GENOMIC DNA]</scope>
    <source>
        <strain evidence="7 8">P88</strain>
    </source>
</reference>
<dbReference type="InterPro" id="IPR003819">
    <property type="entry name" value="TauD/TfdA-like"/>
</dbReference>
<evidence type="ECO:0000256" key="3">
    <source>
        <dbReference type="ARBA" id="ARBA00022964"/>
    </source>
</evidence>
<dbReference type="SUPFAM" id="SSF51197">
    <property type="entry name" value="Clavaminate synthase-like"/>
    <property type="match status" value="1"/>
</dbReference>
<evidence type="ECO:0000313" key="8">
    <source>
        <dbReference type="Proteomes" id="UP000236447"/>
    </source>
</evidence>
<dbReference type="GO" id="GO:0006790">
    <property type="term" value="P:sulfur compound metabolic process"/>
    <property type="evidence" value="ECO:0007669"/>
    <property type="project" value="TreeGrafter"/>
</dbReference>
<evidence type="ECO:0000259" key="6">
    <source>
        <dbReference type="Pfam" id="PF02668"/>
    </source>
</evidence>
<keyword evidence="5" id="KW-0408">Iron</keyword>
<dbReference type="Proteomes" id="UP000236447">
    <property type="component" value="Chromosome"/>
</dbReference>
<dbReference type="InterPro" id="IPR051323">
    <property type="entry name" value="AtsK-like"/>
</dbReference>
<keyword evidence="4 7" id="KW-0560">Oxidoreductase</keyword>